<gene>
    <name evidence="2" type="ORF">FHW36_113113</name>
</gene>
<feature type="chain" id="PRO_5021991324" evidence="1">
    <location>
        <begin position="19"/>
        <end position="142"/>
    </location>
</feature>
<dbReference type="Proteomes" id="UP000320811">
    <property type="component" value="Unassembled WGS sequence"/>
</dbReference>
<protein>
    <submittedName>
        <fullName evidence="2">Uncharacterized protein</fullName>
    </submittedName>
</protein>
<reference evidence="2 3" key="1">
    <citation type="submission" date="2019-06" db="EMBL/GenBank/DDBJ databases">
        <title>Sorghum-associated microbial communities from plants grown in Nebraska, USA.</title>
        <authorList>
            <person name="Schachtman D."/>
        </authorList>
    </citation>
    <scope>NUCLEOTIDE SEQUENCE [LARGE SCALE GENOMIC DNA]</scope>
    <source>
        <strain evidence="2 3">1209</strain>
    </source>
</reference>
<evidence type="ECO:0000313" key="2">
    <source>
        <dbReference type="EMBL" id="TWF32858.1"/>
    </source>
</evidence>
<dbReference type="EMBL" id="VIWO01000013">
    <property type="protein sequence ID" value="TWF32858.1"/>
    <property type="molecule type" value="Genomic_DNA"/>
</dbReference>
<evidence type="ECO:0000313" key="3">
    <source>
        <dbReference type="Proteomes" id="UP000320811"/>
    </source>
</evidence>
<proteinExistence type="predicted"/>
<comment type="caution">
    <text evidence="2">The sequence shown here is derived from an EMBL/GenBank/DDBJ whole genome shotgun (WGS) entry which is preliminary data.</text>
</comment>
<dbReference type="OrthoDB" id="1257572at2"/>
<keyword evidence="3" id="KW-1185">Reference proteome</keyword>
<feature type="signal peptide" evidence="1">
    <location>
        <begin position="1"/>
        <end position="18"/>
    </location>
</feature>
<accession>A0A561P426</accession>
<name>A0A561P426_9BACT</name>
<dbReference type="AlphaFoldDB" id="A0A561P426"/>
<keyword evidence="1" id="KW-0732">Signal</keyword>
<sequence>MKLSILLLVFLPFLACQSAGTKNKTYSINESKRSIIELRQEILDKGDSLAYHDLYFKFVDSDNEYNELFFYAYVMAFKYNYPKAYMDVFFILCKMYNVKVEEGPINLTSMDTVSKNLAVESVRRAALMNYLDTKEIFKSLRQ</sequence>
<evidence type="ECO:0000256" key="1">
    <source>
        <dbReference type="SAM" id="SignalP"/>
    </source>
</evidence>
<dbReference type="RefSeq" id="WP_145674682.1">
    <property type="nucleotide sequence ID" value="NZ_VIWO01000013.1"/>
</dbReference>
<organism evidence="2 3">
    <name type="scientific">Chitinophaga polysaccharea</name>
    <dbReference type="NCBI Taxonomy" id="1293035"/>
    <lineage>
        <taxon>Bacteria</taxon>
        <taxon>Pseudomonadati</taxon>
        <taxon>Bacteroidota</taxon>
        <taxon>Chitinophagia</taxon>
        <taxon>Chitinophagales</taxon>
        <taxon>Chitinophagaceae</taxon>
        <taxon>Chitinophaga</taxon>
    </lineage>
</organism>